<gene>
    <name evidence="1" type="ORF">ANASTE_00945</name>
</gene>
<keyword evidence="2" id="KW-1185">Reference proteome</keyword>
<protein>
    <submittedName>
        <fullName evidence="1">Uncharacterized protein</fullName>
    </submittedName>
</protein>
<organism evidence="1 2">
    <name type="scientific">Anaerofustis stercorihominis DSM 17244</name>
    <dbReference type="NCBI Taxonomy" id="445971"/>
    <lineage>
        <taxon>Bacteria</taxon>
        <taxon>Bacillati</taxon>
        <taxon>Bacillota</taxon>
        <taxon>Clostridia</taxon>
        <taxon>Eubacteriales</taxon>
        <taxon>Eubacteriaceae</taxon>
        <taxon>Anaerofustis</taxon>
    </lineage>
</organism>
<evidence type="ECO:0000313" key="2">
    <source>
        <dbReference type="Proteomes" id="UP000005178"/>
    </source>
</evidence>
<comment type="caution">
    <text evidence="1">The sequence shown here is derived from an EMBL/GenBank/DDBJ whole genome shotgun (WGS) entry which is preliminary data.</text>
</comment>
<reference evidence="1" key="2">
    <citation type="submission" date="2013-08" db="EMBL/GenBank/DDBJ databases">
        <title>Draft genome sequence of Anaerofustis stercorihominis (DSM 17244).</title>
        <authorList>
            <person name="Sudarsanam P."/>
            <person name="Ley R."/>
            <person name="Guruge J."/>
            <person name="Turnbaugh P.J."/>
            <person name="Mahowald M."/>
            <person name="Liep D."/>
            <person name="Gordon J."/>
        </authorList>
    </citation>
    <scope>NUCLEOTIDE SEQUENCE</scope>
    <source>
        <strain evidence="1">DSM 17244</strain>
    </source>
</reference>
<name>B1C889_9FIRM</name>
<dbReference type="Proteomes" id="UP000005178">
    <property type="component" value="Unassembled WGS sequence"/>
</dbReference>
<dbReference type="EMBL" id="ABIL02000005">
    <property type="protein sequence ID" value="EDS73225.1"/>
    <property type="molecule type" value="Genomic_DNA"/>
</dbReference>
<reference evidence="1" key="1">
    <citation type="submission" date="2008-01" db="EMBL/GenBank/DDBJ databases">
        <authorList>
            <person name="Fulton L."/>
            <person name="Clifton S."/>
            <person name="Fulton B."/>
            <person name="Xu J."/>
            <person name="Minx P."/>
            <person name="Pepin K.H."/>
            <person name="Johnson M."/>
            <person name="Thiruvilangam P."/>
            <person name="Bhonagiri V."/>
            <person name="Nash W.E."/>
            <person name="Mardis E.R."/>
            <person name="Wilson R.K."/>
        </authorList>
    </citation>
    <scope>NUCLEOTIDE SEQUENCE [LARGE SCALE GENOMIC DNA]</scope>
    <source>
        <strain evidence="1">DSM 17244</strain>
    </source>
</reference>
<evidence type="ECO:0000313" key="1">
    <source>
        <dbReference type="EMBL" id="EDS73225.1"/>
    </source>
</evidence>
<dbReference type="AlphaFoldDB" id="B1C889"/>
<dbReference type="HOGENOM" id="CLU_3284001_0_0_9"/>
<sequence length="40" mass="4633">MSEILKDKETMYDYKHGFSVKEVKFRLINGFAGMKMTGSD</sequence>
<proteinExistence type="predicted"/>
<accession>B1C889</accession>